<dbReference type="PANTHER" id="PTHR43776">
    <property type="entry name" value="TRANSPORT ATP-BINDING PROTEIN"/>
    <property type="match status" value="1"/>
</dbReference>
<dbReference type="InterPro" id="IPR003593">
    <property type="entry name" value="AAA+_ATPase"/>
</dbReference>
<evidence type="ECO:0000313" key="5">
    <source>
        <dbReference type="EMBL" id="GAE36108.1"/>
    </source>
</evidence>
<evidence type="ECO:0000256" key="2">
    <source>
        <dbReference type="ARBA" id="ARBA00022741"/>
    </source>
</evidence>
<dbReference type="SUPFAM" id="SSF52540">
    <property type="entry name" value="P-loop containing nucleoside triphosphate hydrolases"/>
    <property type="match status" value="1"/>
</dbReference>
<dbReference type="Gene3D" id="3.40.50.300">
    <property type="entry name" value="P-loop containing nucleotide triphosphate hydrolases"/>
    <property type="match status" value="1"/>
</dbReference>
<organism evidence="5 6">
    <name type="scientific">Halalkalibacter akibai (strain ATCC 43226 / DSM 21942 / CIP 109018 / JCM 9157 / 1139)</name>
    <name type="common">Bacillus akibai</name>
    <dbReference type="NCBI Taxonomy" id="1236973"/>
    <lineage>
        <taxon>Bacteria</taxon>
        <taxon>Bacillati</taxon>
        <taxon>Bacillota</taxon>
        <taxon>Bacilli</taxon>
        <taxon>Bacillales</taxon>
        <taxon>Bacillaceae</taxon>
        <taxon>Halalkalibacter</taxon>
    </lineage>
</organism>
<sequence length="251" mass="28521">MSKDYPVKARKRSWIKRSPLKVINEVSLTIDKGECIGLVGESGSGKSTLAKLIMKLEPLTSGEIFLESQAISGKKYKDIEFYRRVQLVLQDSSSALHPKMNVKESLLEPIQNYFPSEKANWIDMLTRVVELVGLDASYLTRYPHQLSGGQKQRVCIAKALAVQPQVIIFDESIASLDSDSQDLIIKMLKAIQQKEQISYLFITHDLQSTKDFCNRIAVMYKGEIVEELTHWDTEQVKHSYTRSLIEALIKV</sequence>
<dbReference type="GO" id="GO:0055085">
    <property type="term" value="P:transmembrane transport"/>
    <property type="evidence" value="ECO:0007669"/>
    <property type="project" value="UniProtKB-ARBA"/>
</dbReference>
<dbReference type="Proteomes" id="UP000018896">
    <property type="component" value="Unassembled WGS sequence"/>
</dbReference>
<dbReference type="PROSITE" id="PS50893">
    <property type="entry name" value="ABC_TRANSPORTER_2"/>
    <property type="match status" value="1"/>
</dbReference>
<dbReference type="eggNOG" id="COG4608">
    <property type="taxonomic scope" value="Bacteria"/>
</dbReference>
<evidence type="ECO:0000256" key="1">
    <source>
        <dbReference type="ARBA" id="ARBA00022448"/>
    </source>
</evidence>
<dbReference type="InterPro" id="IPR017871">
    <property type="entry name" value="ABC_transporter-like_CS"/>
</dbReference>
<keyword evidence="3 5" id="KW-0067">ATP-binding</keyword>
<feature type="domain" description="ABC transporter" evidence="4">
    <location>
        <begin position="7"/>
        <end position="246"/>
    </location>
</feature>
<accession>W4QWT7</accession>
<dbReference type="GO" id="GO:0016887">
    <property type="term" value="F:ATP hydrolysis activity"/>
    <property type="evidence" value="ECO:0007669"/>
    <property type="project" value="InterPro"/>
</dbReference>
<reference evidence="5 6" key="1">
    <citation type="journal article" date="2014" name="Genome Announc.">
        <title>Draft Genome Sequences of Three Alkaliphilic Bacillus Strains, Bacillus wakoensis JCM 9140T, Bacillus akibai JCM 9157T, and Bacillus hemicellulosilyticus JCM 9152T.</title>
        <authorList>
            <person name="Yuki M."/>
            <person name="Oshima K."/>
            <person name="Suda W."/>
            <person name="Oshida Y."/>
            <person name="Kitamura K."/>
            <person name="Iida T."/>
            <person name="Hattori M."/>
            <person name="Ohkuma M."/>
        </authorList>
    </citation>
    <scope>NUCLEOTIDE SEQUENCE [LARGE SCALE GENOMIC DNA]</scope>
    <source>
        <strain evidence="5 6">JCM 9157</strain>
    </source>
</reference>
<evidence type="ECO:0000256" key="3">
    <source>
        <dbReference type="ARBA" id="ARBA00022840"/>
    </source>
</evidence>
<proteinExistence type="predicted"/>
<dbReference type="GO" id="GO:0005524">
    <property type="term" value="F:ATP binding"/>
    <property type="evidence" value="ECO:0007669"/>
    <property type="project" value="UniProtKB-KW"/>
</dbReference>
<dbReference type="Pfam" id="PF00005">
    <property type="entry name" value="ABC_tran"/>
    <property type="match status" value="1"/>
</dbReference>
<evidence type="ECO:0000259" key="4">
    <source>
        <dbReference type="PROSITE" id="PS50893"/>
    </source>
</evidence>
<comment type="caution">
    <text evidence="5">The sequence shown here is derived from an EMBL/GenBank/DDBJ whole genome shotgun (WGS) entry which is preliminary data.</text>
</comment>
<evidence type="ECO:0000313" key="6">
    <source>
        <dbReference type="Proteomes" id="UP000018896"/>
    </source>
</evidence>
<gene>
    <name evidence="5" type="ORF">JCM9157_3254</name>
</gene>
<keyword evidence="2" id="KW-0547">Nucleotide-binding</keyword>
<dbReference type="EMBL" id="BAUV01000028">
    <property type="protein sequence ID" value="GAE36108.1"/>
    <property type="molecule type" value="Genomic_DNA"/>
</dbReference>
<name>W4QWT7_HALA3</name>
<dbReference type="STRING" id="1236973.JCM9157_3254"/>
<dbReference type="SMART" id="SM00382">
    <property type="entry name" value="AAA"/>
    <property type="match status" value="1"/>
</dbReference>
<keyword evidence="6" id="KW-1185">Reference proteome</keyword>
<protein>
    <submittedName>
        <fullName evidence="5">Oligopeptide transport ATP-binding protein OppF</fullName>
    </submittedName>
</protein>
<dbReference type="CDD" id="cd03257">
    <property type="entry name" value="ABC_NikE_OppD_transporters"/>
    <property type="match status" value="1"/>
</dbReference>
<keyword evidence="1" id="KW-0813">Transport</keyword>
<dbReference type="InterPro" id="IPR050319">
    <property type="entry name" value="ABC_transp_ATP-bind"/>
</dbReference>
<dbReference type="AlphaFoldDB" id="W4QWT7"/>
<dbReference type="InterPro" id="IPR003439">
    <property type="entry name" value="ABC_transporter-like_ATP-bd"/>
</dbReference>
<dbReference type="PROSITE" id="PS00211">
    <property type="entry name" value="ABC_TRANSPORTER_1"/>
    <property type="match status" value="1"/>
</dbReference>
<dbReference type="InterPro" id="IPR027417">
    <property type="entry name" value="P-loop_NTPase"/>
</dbReference>